<comment type="caution">
    <text evidence="1">The sequence shown here is derived from an EMBL/GenBank/DDBJ whole genome shotgun (WGS) entry which is preliminary data.</text>
</comment>
<organism evidence="1 2">
    <name type="scientific">Lipomyces orientalis</name>
    <dbReference type="NCBI Taxonomy" id="1233043"/>
    <lineage>
        <taxon>Eukaryota</taxon>
        <taxon>Fungi</taxon>
        <taxon>Dikarya</taxon>
        <taxon>Ascomycota</taxon>
        <taxon>Saccharomycotina</taxon>
        <taxon>Lipomycetes</taxon>
        <taxon>Lipomycetales</taxon>
        <taxon>Lipomycetaceae</taxon>
        <taxon>Lipomyces</taxon>
    </lineage>
</organism>
<evidence type="ECO:0000313" key="1">
    <source>
        <dbReference type="EMBL" id="KAK9319400.1"/>
    </source>
</evidence>
<name>A0ACC3TE32_9ASCO</name>
<reference evidence="2" key="1">
    <citation type="journal article" date="2024" name="Front. Bioeng. Biotechnol.">
        <title>Genome-scale model development and genomic sequencing of the oleaginous clade Lipomyces.</title>
        <authorList>
            <person name="Czajka J.J."/>
            <person name="Han Y."/>
            <person name="Kim J."/>
            <person name="Mondo S.J."/>
            <person name="Hofstad B.A."/>
            <person name="Robles A."/>
            <person name="Haridas S."/>
            <person name="Riley R."/>
            <person name="LaButti K."/>
            <person name="Pangilinan J."/>
            <person name="Andreopoulos W."/>
            <person name="Lipzen A."/>
            <person name="Yan J."/>
            <person name="Wang M."/>
            <person name="Ng V."/>
            <person name="Grigoriev I.V."/>
            <person name="Spatafora J.W."/>
            <person name="Magnuson J.K."/>
            <person name="Baker S.E."/>
            <person name="Pomraning K.R."/>
        </authorList>
    </citation>
    <scope>NUCLEOTIDE SEQUENCE [LARGE SCALE GENOMIC DNA]</scope>
    <source>
        <strain evidence="2">CBS 10300</strain>
    </source>
</reference>
<proteinExistence type="predicted"/>
<keyword evidence="2" id="KW-1185">Reference proteome</keyword>
<evidence type="ECO:0000313" key="2">
    <source>
        <dbReference type="Proteomes" id="UP001489719"/>
    </source>
</evidence>
<sequence length="670" mass="74759">MQWASDMYATPTSTPRSDDGSSAKLGEPSKRKRTARACDSCYRKKIQCDAAPKQCNWCKHHDLDCTFDRVIGGSRKKKKNGPLKDQRSSTRLAERIERIEELLSKTIANQKDATSGPIDNQSSQGSLSSSLSSNNPHPSAIGPCLGRLHFAGYNLGQISSLNGLPLLSPEGQEWVWTKTGQRGAFEKLCAFGPPWQRHRQFHTSPASSEIMRSHLSVDLPDRAAVEEYVSVYRASSIRAVFPIIDLVLFNETLRMAYESPPETIHPYGVVSAKATVLAFLSFVQIFNLDTQTPLQMDGEAYAAKSQSLAPQLVPELTLDCLQTNIMLCLYHLFSGDLQSAALLMSFSSRAVFMLGGHIRPDPKGAPTQRTATMSYETRMRLHVRNLFWLCYTLDTEIALRSGQPPSISNEHCDLTLPPHYKEILYEHSFHDDPVANDDLVVPLYPSDLQLSIIKSRAQSALYSVNTLHKSDAQLLRDIRELDDELERWRMSLPPHCRPTLAFSEDMPGNSNMSMQTIILRLAYHHTVAIIHRASGRCRAWADYKSGEMEGVSSSLALSVEASRSSLFYLRSAVHALASDCFWMILFYPMSALLTIFCNLLLDPLGPRAVQDLELLTSIPDMIRAIRIRQLTLNEILHIKLVDDVVAELTRLGRCAVVKARREGEGGALAA</sequence>
<dbReference type="EMBL" id="MU970191">
    <property type="protein sequence ID" value="KAK9319400.1"/>
    <property type="molecule type" value="Genomic_DNA"/>
</dbReference>
<dbReference type="Proteomes" id="UP001489719">
    <property type="component" value="Unassembled WGS sequence"/>
</dbReference>
<gene>
    <name evidence="1" type="ORF">V1517DRAFT_332708</name>
</gene>
<accession>A0ACC3TE32</accession>
<protein>
    <submittedName>
        <fullName evidence="1">Uncharacterized protein</fullName>
    </submittedName>
</protein>